<gene>
    <name evidence="2" type="ORF">NCTC11544_03633</name>
</gene>
<dbReference type="InterPro" id="IPR050263">
    <property type="entry name" value="Bact_Fimbrial_Adh_Pro"/>
</dbReference>
<dbReference type="Proteomes" id="UP000255529">
    <property type="component" value="Unassembled WGS sequence"/>
</dbReference>
<dbReference type="GO" id="GO:0009289">
    <property type="term" value="C:pilus"/>
    <property type="evidence" value="ECO:0007669"/>
    <property type="project" value="InterPro"/>
</dbReference>
<evidence type="ECO:0000313" key="3">
    <source>
        <dbReference type="Proteomes" id="UP000255529"/>
    </source>
</evidence>
<dbReference type="InterPro" id="IPR036937">
    <property type="entry name" value="Adhesion_dom_fimbrial_sf"/>
</dbReference>
<accession>A0A380A737</accession>
<proteinExistence type="predicted"/>
<sequence>MTFRGTLIEPPACSINNGEDIDVDFGERVGIKKVNGVNYLQPVSYRITCEPSASKWNMTLAVIGTQAAYDKAAVRTDVTDLGIRLIQNGKPFELNLPIPVNPASPPKLEAVPVQRPGATLEEGKFVATATLQAVYQ</sequence>
<evidence type="ECO:0000259" key="1">
    <source>
        <dbReference type="Pfam" id="PF00419"/>
    </source>
</evidence>
<dbReference type="SUPFAM" id="SSF49401">
    <property type="entry name" value="Bacterial adhesins"/>
    <property type="match status" value="1"/>
</dbReference>
<dbReference type="EMBL" id="UGYN01000002">
    <property type="protein sequence ID" value="SUI75635.1"/>
    <property type="molecule type" value="Genomic_DNA"/>
</dbReference>
<reference evidence="2 3" key="1">
    <citation type="submission" date="2018-06" db="EMBL/GenBank/DDBJ databases">
        <authorList>
            <consortium name="Pathogen Informatics"/>
            <person name="Doyle S."/>
        </authorList>
    </citation>
    <scope>NUCLEOTIDE SEQUENCE [LARGE SCALE GENOMIC DNA]</scope>
    <source>
        <strain evidence="2 3">NCTC11544</strain>
    </source>
</reference>
<dbReference type="InterPro" id="IPR008966">
    <property type="entry name" value="Adhesion_dom_sf"/>
</dbReference>
<dbReference type="PANTHER" id="PTHR33420:SF33">
    <property type="entry name" value="MINOR FIMBRIAL SUBUNIT"/>
    <property type="match status" value="1"/>
</dbReference>
<feature type="domain" description="Fimbrial-type adhesion" evidence="1">
    <location>
        <begin position="2"/>
        <end position="136"/>
    </location>
</feature>
<dbReference type="InterPro" id="IPR000259">
    <property type="entry name" value="Adhesion_dom_fimbrial"/>
</dbReference>
<evidence type="ECO:0000313" key="2">
    <source>
        <dbReference type="EMBL" id="SUI75635.1"/>
    </source>
</evidence>
<dbReference type="GO" id="GO:0043709">
    <property type="term" value="P:cell adhesion involved in single-species biofilm formation"/>
    <property type="evidence" value="ECO:0007669"/>
    <property type="project" value="TreeGrafter"/>
</dbReference>
<dbReference type="PANTHER" id="PTHR33420">
    <property type="entry name" value="FIMBRIAL SUBUNIT ELFA-RELATED"/>
    <property type="match status" value="1"/>
</dbReference>
<dbReference type="AlphaFoldDB" id="A0A380A737"/>
<dbReference type="Pfam" id="PF00419">
    <property type="entry name" value="Fimbrial"/>
    <property type="match status" value="1"/>
</dbReference>
<organism evidence="2 3">
    <name type="scientific">Serratia quinivorans</name>
    <dbReference type="NCBI Taxonomy" id="137545"/>
    <lineage>
        <taxon>Bacteria</taxon>
        <taxon>Pseudomonadati</taxon>
        <taxon>Pseudomonadota</taxon>
        <taxon>Gammaproteobacteria</taxon>
        <taxon>Enterobacterales</taxon>
        <taxon>Yersiniaceae</taxon>
        <taxon>Serratia</taxon>
    </lineage>
</organism>
<protein>
    <submittedName>
        <fullName evidence="2">Putative minor fimbrial subunit StfF</fullName>
    </submittedName>
</protein>
<name>A0A380A737_9GAMM</name>
<dbReference type="Gene3D" id="2.60.40.1090">
    <property type="entry name" value="Fimbrial-type adhesion domain"/>
    <property type="match status" value="1"/>
</dbReference>